<dbReference type="AlphaFoldDB" id="A0A937JZY7"/>
<evidence type="ECO:0000313" key="9">
    <source>
        <dbReference type="EMBL" id="MBL3655736.1"/>
    </source>
</evidence>
<keyword evidence="10" id="KW-1185">Reference proteome</keyword>
<dbReference type="SUPFAM" id="SSF46785">
    <property type="entry name" value="Winged helix' DNA-binding domain"/>
    <property type="match status" value="1"/>
</dbReference>
<proteinExistence type="inferred from homology"/>
<keyword evidence="4" id="KW-0804">Transcription</keyword>
<evidence type="ECO:0000313" key="10">
    <source>
        <dbReference type="Proteomes" id="UP000659388"/>
    </source>
</evidence>
<evidence type="ECO:0000256" key="3">
    <source>
        <dbReference type="ARBA" id="ARBA00023125"/>
    </source>
</evidence>
<dbReference type="Pfam" id="PF22381">
    <property type="entry name" value="Staph_reg_Sar_Rot"/>
    <property type="match status" value="1"/>
</dbReference>
<evidence type="ECO:0000256" key="4">
    <source>
        <dbReference type="ARBA" id="ARBA00023163"/>
    </source>
</evidence>
<dbReference type="Gene3D" id="1.10.10.10">
    <property type="entry name" value="Winged helix-like DNA-binding domain superfamily/Winged helix DNA-binding domain"/>
    <property type="match status" value="1"/>
</dbReference>
<dbReference type="SMART" id="SM00347">
    <property type="entry name" value="HTH_MARR"/>
    <property type="match status" value="1"/>
</dbReference>
<evidence type="ECO:0000256" key="1">
    <source>
        <dbReference type="ARBA" id="ARBA00004496"/>
    </source>
</evidence>
<dbReference type="PANTHER" id="PTHR42756">
    <property type="entry name" value="TRANSCRIPTIONAL REGULATOR, MARR"/>
    <property type="match status" value="1"/>
</dbReference>
<evidence type="ECO:0000256" key="6">
    <source>
        <dbReference type="ARBA" id="ARBA00047188"/>
    </source>
</evidence>
<dbReference type="PANTHER" id="PTHR42756:SF1">
    <property type="entry name" value="TRANSCRIPTIONAL REPRESSOR OF EMRAB OPERON"/>
    <property type="match status" value="1"/>
</dbReference>
<gene>
    <name evidence="9" type="ORF">JL102_06325</name>
</gene>
<comment type="caution">
    <text evidence="9">The sequence shown here is derived from an EMBL/GenBank/DDBJ whole genome shotgun (WGS) entry which is preliminary data.</text>
</comment>
<feature type="domain" description="HTH marR-type" evidence="8">
    <location>
        <begin position="3"/>
        <end position="140"/>
    </location>
</feature>
<evidence type="ECO:0000259" key="8">
    <source>
        <dbReference type="PROSITE" id="PS50995"/>
    </source>
</evidence>
<evidence type="ECO:0000256" key="2">
    <source>
        <dbReference type="ARBA" id="ARBA00023015"/>
    </source>
</evidence>
<dbReference type="Proteomes" id="UP000659388">
    <property type="component" value="Unassembled WGS sequence"/>
</dbReference>
<evidence type="ECO:0000256" key="5">
    <source>
        <dbReference type="ARBA" id="ARBA00046337"/>
    </source>
</evidence>
<organism evidence="9 10">
    <name type="scientific">Fulvivirga sediminis</name>
    <dbReference type="NCBI Taxonomy" id="2803949"/>
    <lineage>
        <taxon>Bacteria</taxon>
        <taxon>Pseudomonadati</taxon>
        <taxon>Bacteroidota</taxon>
        <taxon>Cytophagia</taxon>
        <taxon>Cytophagales</taxon>
        <taxon>Fulvivirgaceae</taxon>
        <taxon>Fulvivirga</taxon>
    </lineage>
</organism>
<dbReference type="RefSeq" id="WP_202243420.1">
    <property type="nucleotide sequence ID" value="NZ_JAESIY010000003.1"/>
</dbReference>
<dbReference type="InterPro" id="IPR036388">
    <property type="entry name" value="WH-like_DNA-bd_sf"/>
</dbReference>
<dbReference type="InterPro" id="IPR055166">
    <property type="entry name" value="Transc_reg_Sar_Rot_HTH"/>
</dbReference>
<dbReference type="GO" id="GO:0005737">
    <property type="term" value="C:cytoplasm"/>
    <property type="evidence" value="ECO:0007669"/>
    <property type="project" value="UniProtKB-SubCell"/>
</dbReference>
<dbReference type="InterPro" id="IPR000835">
    <property type="entry name" value="HTH_MarR-typ"/>
</dbReference>
<protein>
    <recommendedName>
        <fullName evidence="6">HTH-type transcriptional regulator SarZ</fullName>
    </recommendedName>
    <alternativeName>
        <fullName evidence="7">Staphylococcal accessory regulator Z</fullName>
    </alternativeName>
</protein>
<dbReference type="InterPro" id="IPR036390">
    <property type="entry name" value="WH_DNA-bd_sf"/>
</dbReference>
<comment type="similarity">
    <text evidence="5">Belongs to the SarZ family.</text>
</comment>
<evidence type="ECO:0000256" key="7">
    <source>
        <dbReference type="ARBA" id="ARBA00047207"/>
    </source>
</evidence>
<keyword evidence="2" id="KW-0805">Transcription regulation</keyword>
<name>A0A937JZY7_9BACT</name>
<dbReference type="EMBL" id="JAESIY010000003">
    <property type="protein sequence ID" value="MBL3655736.1"/>
    <property type="molecule type" value="Genomic_DNA"/>
</dbReference>
<keyword evidence="3" id="KW-0238">DNA-binding</keyword>
<dbReference type="GO" id="GO:0003700">
    <property type="term" value="F:DNA-binding transcription factor activity"/>
    <property type="evidence" value="ECO:0007669"/>
    <property type="project" value="InterPro"/>
</dbReference>
<dbReference type="PROSITE" id="PS50995">
    <property type="entry name" value="HTH_MARR_2"/>
    <property type="match status" value="1"/>
</dbReference>
<dbReference type="GO" id="GO:0003677">
    <property type="term" value="F:DNA binding"/>
    <property type="evidence" value="ECO:0007669"/>
    <property type="project" value="UniProtKB-KW"/>
</dbReference>
<reference evidence="9" key="1">
    <citation type="submission" date="2021-01" db="EMBL/GenBank/DDBJ databases">
        <title>Fulvivirga kasyanovii gen. nov., sp nov., a novel member of the phylum Bacteroidetes isolated from seawater in a mussel farm.</title>
        <authorList>
            <person name="Zhao L.-H."/>
            <person name="Wang Z.-J."/>
        </authorList>
    </citation>
    <scope>NUCLEOTIDE SEQUENCE</scope>
    <source>
        <strain evidence="9">2943</strain>
    </source>
</reference>
<accession>A0A937JZY7</accession>
<comment type="subcellular location">
    <subcellularLocation>
        <location evidence="1">Cytoplasm</location>
    </subcellularLocation>
</comment>
<sequence length="157" mass="17973">MDSTSIIINIRKLVRHVNLESKKIQKNYGISIPQLLTLKYLQFQEGNKASHGQITKYLNLNNSTVTGIVNRLTLKGLLSKEQDHKDKRKVYALLTQQGKKMLSRTPQLMHDELSAKLSKLTPQKLEQIEQAFQLVIEVMGIDDVDSNPLFEVDDEEK</sequence>